<sequence>MLNSGRLFLRYKLSEPVSNDTVYDEELTRRLNDQIRELKDESGRLYKLLSERDYEIRKLKKQREEDRLALGGGGIAGDTAAMKIVELSKKNRELTAELESERTKVKQLMRKVRDTEKELAVALQQSQNVEGRGKSGQQRPVLTKEQSQNQAEAMATELKNLQDTLAKSQAKQTDYRNQVNVLKQELKVTHKILSSELGENVNIQDIKNDNSSWRGRAQQILLLQNKVSELNRQLDQFKSRPGTEMSLEEQFMTMDVSDDRSSLTSALPRGPKGGGGGTMDERQKLRIRQQERGRREEQEKAALELKSMEEDYSKLKEKLEASKARNKVLANEIKSVKQQLTTLLDKGKHDNELIEALLSQQGQLKKHLELSSKQQQEVQRMREQASQELQLRSQQDANTVEQLRLIIKEKEAKIRQLEETVQEMSQMHEQQWQQQQTIHLNGGTDTAPDRPQSRPLSIMSVDRPVPAERHSGVSFGSPAPPQSRQGSRPPTGNRSASKLSNGEVSGRASSRGVRPASTGSLTLASGEGSEEWRRQLQHCKSLCQVAEVERDKLMELVQILQTRADEANVKTTEAQSSLQEAKQRNVWLEKQLGKVKVEGSTNSGKGAKKSSTVVKMSVSGGYLADSDLVEGDLPLNQQMLDELQTRLAIKIDENDALKSAVKSTLKAKEEDLKLYHDMMRQTKEVFLQGLRQFRQSGGNSS</sequence>
<dbReference type="PANTHER" id="PTHR31935">
    <property type="entry name" value="COILED-COIL DOMAIN-CONTAINING PROTEIN 13"/>
    <property type="match status" value="1"/>
</dbReference>
<feature type="coiled-coil region" evidence="1">
    <location>
        <begin position="550"/>
        <end position="598"/>
    </location>
</feature>
<organism evidence="3 4">
    <name type="scientific">Acanthaster planci</name>
    <name type="common">Crown-of-thorns starfish</name>
    <dbReference type="NCBI Taxonomy" id="133434"/>
    <lineage>
        <taxon>Eukaryota</taxon>
        <taxon>Metazoa</taxon>
        <taxon>Echinodermata</taxon>
        <taxon>Eleutherozoa</taxon>
        <taxon>Asterozoa</taxon>
        <taxon>Asteroidea</taxon>
        <taxon>Valvatacea</taxon>
        <taxon>Valvatida</taxon>
        <taxon>Acanthasteridae</taxon>
        <taxon>Acanthaster</taxon>
    </lineage>
</organism>
<name>A0A8B7ZVM4_ACAPL</name>
<protein>
    <submittedName>
        <fullName evidence="4 5">Coiled-coil domain-containing protein 13-like</fullName>
    </submittedName>
</protein>
<proteinExistence type="predicted"/>
<dbReference type="GO" id="GO:0034451">
    <property type="term" value="C:centriolar satellite"/>
    <property type="evidence" value="ECO:0007669"/>
    <property type="project" value="TreeGrafter"/>
</dbReference>
<dbReference type="CTD" id="152206"/>
<evidence type="ECO:0000313" key="3">
    <source>
        <dbReference type="Proteomes" id="UP000694845"/>
    </source>
</evidence>
<dbReference type="OMA" id="VNINTMN"/>
<evidence type="ECO:0000256" key="2">
    <source>
        <dbReference type="SAM" id="MobiDB-lite"/>
    </source>
</evidence>
<dbReference type="GO" id="GO:0031122">
    <property type="term" value="P:cytoplasmic microtubule organization"/>
    <property type="evidence" value="ECO:0007669"/>
    <property type="project" value="TreeGrafter"/>
</dbReference>
<dbReference type="PANTHER" id="PTHR31935:SF1">
    <property type="entry name" value="COILED-COIL DOMAIN-CONTAINING PROTEIN 13"/>
    <property type="match status" value="1"/>
</dbReference>
<keyword evidence="3" id="KW-1185">Reference proteome</keyword>
<dbReference type="InterPro" id="IPR038929">
    <property type="entry name" value="CCDC13"/>
</dbReference>
<evidence type="ECO:0000313" key="4">
    <source>
        <dbReference type="RefSeq" id="XP_022109142.1"/>
    </source>
</evidence>
<dbReference type="Proteomes" id="UP000694845">
    <property type="component" value="Unplaced"/>
</dbReference>
<feature type="region of interest" description="Disordered" evidence="2">
    <location>
        <begin position="425"/>
        <end position="528"/>
    </location>
</feature>
<evidence type="ECO:0000256" key="1">
    <source>
        <dbReference type="SAM" id="Coils"/>
    </source>
</evidence>
<dbReference type="GO" id="GO:1905515">
    <property type="term" value="P:non-motile cilium assembly"/>
    <property type="evidence" value="ECO:0007669"/>
    <property type="project" value="TreeGrafter"/>
</dbReference>
<feature type="region of interest" description="Disordered" evidence="2">
    <location>
        <begin position="258"/>
        <end position="282"/>
    </location>
</feature>
<keyword evidence="1" id="KW-0175">Coiled coil</keyword>
<dbReference type="RefSeq" id="XP_022109143.1">
    <property type="nucleotide sequence ID" value="XM_022253451.1"/>
</dbReference>
<dbReference type="RefSeq" id="XP_022109142.1">
    <property type="nucleotide sequence ID" value="XM_022253450.1"/>
</dbReference>
<gene>
    <name evidence="4 5" type="primary">LOC110989222</name>
</gene>
<dbReference type="OrthoDB" id="10258312at2759"/>
<dbReference type="AlphaFoldDB" id="A0A8B7ZVM4"/>
<dbReference type="GeneID" id="110989222"/>
<accession>A0A8B7ZVM4</accession>
<evidence type="ECO:0000313" key="5">
    <source>
        <dbReference type="RefSeq" id="XP_022109143.1"/>
    </source>
</evidence>
<reference evidence="4 5" key="1">
    <citation type="submission" date="2025-04" db="UniProtKB">
        <authorList>
            <consortium name="RefSeq"/>
        </authorList>
    </citation>
    <scope>IDENTIFICATION</scope>
</reference>
<feature type="compositionally biased region" description="Low complexity" evidence="2">
    <location>
        <begin position="425"/>
        <end position="436"/>
    </location>
</feature>
<feature type="coiled-coil region" evidence="1">
    <location>
        <begin position="84"/>
        <end position="185"/>
    </location>
</feature>
<dbReference type="KEGG" id="aplc:110989222"/>
<feature type="compositionally biased region" description="Polar residues" evidence="2">
    <location>
        <begin position="482"/>
        <end position="503"/>
    </location>
</feature>